<organism evidence="6 7">
    <name type="scientific">Plesiocystis pacifica SIR-1</name>
    <dbReference type="NCBI Taxonomy" id="391625"/>
    <lineage>
        <taxon>Bacteria</taxon>
        <taxon>Pseudomonadati</taxon>
        <taxon>Myxococcota</taxon>
        <taxon>Polyangia</taxon>
        <taxon>Nannocystales</taxon>
        <taxon>Nannocystaceae</taxon>
        <taxon>Plesiocystis</taxon>
    </lineage>
</organism>
<keyword evidence="3" id="KW-0804">Transcription</keyword>
<gene>
    <name evidence="6" type="ORF">PPSIR1_38976</name>
</gene>
<feature type="compositionally biased region" description="Low complexity" evidence="4">
    <location>
        <begin position="137"/>
        <end position="165"/>
    </location>
</feature>
<dbReference type="InterPro" id="IPR036388">
    <property type="entry name" value="WH-like_DNA-bd_sf"/>
</dbReference>
<dbReference type="GO" id="GO:0006355">
    <property type="term" value="P:regulation of DNA-templated transcription"/>
    <property type="evidence" value="ECO:0007669"/>
    <property type="project" value="InterPro"/>
</dbReference>
<dbReference type="Gene3D" id="1.10.10.10">
    <property type="entry name" value="Winged helix-like DNA-binding domain superfamily/Winged helix DNA-binding domain"/>
    <property type="match status" value="1"/>
</dbReference>
<dbReference type="InterPro" id="IPR016032">
    <property type="entry name" value="Sig_transdc_resp-reg_C-effctor"/>
</dbReference>
<dbReference type="eggNOG" id="COG2197">
    <property type="taxonomic scope" value="Bacteria"/>
</dbReference>
<evidence type="ECO:0000256" key="2">
    <source>
        <dbReference type="ARBA" id="ARBA00023125"/>
    </source>
</evidence>
<dbReference type="SMART" id="SM00421">
    <property type="entry name" value="HTH_LUXR"/>
    <property type="match status" value="1"/>
</dbReference>
<dbReference type="AlphaFoldDB" id="A6GGE6"/>
<proteinExistence type="predicted"/>
<dbReference type="Pfam" id="PF00196">
    <property type="entry name" value="GerE"/>
    <property type="match status" value="1"/>
</dbReference>
<dbReference type="PRINTS" id="PR00038">
    <property type="entry name" value="HTHLUXR"/>
</dbReference>
<comment type="caution">
    <text evidence="6">The sequence shown here is derived from an EMBL/GenBank/DDBJ whole genome shotgun (WGS) entry which is preliminary data.</text>
</comment>
<dbReference type="GO" id="GO:0003677">
    <property type="term" value="F:DNA binding"/>
    <property type="evidence" value="ECO:0007669"/>
    <property type="project" value="UniProtKB-KW"/>
</dbReference>
<feature type="region of interest" description="Disordered" evidence="4">
    <location>
        <begin position="132"/>
        <end position="191"/>
    </location>
</feature>
<dbReference type="STRING" id="391625.PPSIR1_38976"/>
<keyword evidence="1" id="KW-0805">Transcription regulation</keyword>
<evidence type="ECO:0000256" key="1">
    <source>
        <dbReference type="ARBA" id="ARBA00023015"/>
    </source>
</evidence>
<sequence>MTITNASAVSTAPAFASNEVHIRVARDEDAARISAVLEALGYSVLRQLDEGDGPARLRWAVTRLAQNHKLTDREQDILEFVLRGRNNEQIGRELSISRATVKWHMHNIFAKTNTGNREALLRLALQLGNGGNAMRRPAAPSTPAAGPAQPVAKSSASGSANWAGSEEVTARIDFDQPRVPSAESVPSKRLF</sequence>
<dbReference type="CDD" id="cd06170">
    <property type="entry name" value="LuxR_C_like"/>
    <property type="match status" value="1"/>
</dbReference>
<feature type="domain" description="HTH luxR-type" evidence="5">
    <location>
        <begin position="63"/>
        <end position="128"/>
    </location>
</feature>
<evidence type="ECO:0000259" key="5">
    <source>
        <dbReference type="PROSITE" id="PS50043"/>
    </source>
</evidence>
<dbReference type="PANTHER" id="PTHR44688:SF16">
    <property type="entry name" value="DNA-BINDING TRANSCRIPTIONAL ACTIVATOR DEVR_DOSR"/>
    <property type="match status" value="1"/>
</dbReference>
<evidence type="ECO:0000313" key="7">
    <source>
        <dbReference type="Proteomes" id="UP000005801"/>
    </source>
</evidence>
<keyword evidence="7" id="KW-1185">Reference proteome</keyword>
<protein>
    <submittedName>
        <fullName evidence="6">Putative transcriptional regulator</fullName>
    </submittedName>
</protein>
<dbReference type="Proteomes" id="UP000005801">
    <property type="component" value="Unassembled WGS sequence"/>
</dbReference>
<reference evidence="6 7" key="1">
    <citation type="submission" date="2007-06" db="EMBL/GenBank/DDBJ databases">
        <authorList>
            <person name="Shimkets L."/>
            <person name="Ferriera S."/>
            <person name="Johnson J."/>
            <person name="Kravitz S."/>
            <person name="Beeson K."/>
            <person name="Sutton G."/>
            <person name="Rogers Y.-H."/>
            <person name="Friedman R."/>
            <person name="Frazier M."/>
            <person name="Venter J.C."/>
        </authorList>
    </citation>
    <scope>NUCLEOTIDE SEQUENCE [LARGE SCALE GENOMIC DNA]</scope>
    <source>
        <strain evidence="6 7">SIR-1</strain>
    </source>
</reference>
<accession>A6GGE6</accession>
<dbReference type="EMBL" id="ABCS01000105">
    <property type="protein sequence ID" value="EDM75067.1"/>
    <property type="molecule type" value="Genomic_DNA"/>
</dbReference>
<dbReference type="InterPro" id="IPR000792">
    <property type="entry name" value="Tscrpt_reg_LuxR_C"/>
</dbReference>
<dbReference type="PANTHER" id="PTHR44688">
    <property type="entry name" value="DNA-BINDING TRANSCRIPTIONAL ACTIVATOR DEVR_DOSR"/>
    <property type="match status" value="1"/>
</dbReference>
<name>A6GGE6_9BACT</name>
<dbReference type="RefSeq" id="WP_006975786.1">
    <property type="nucleotide sequence ID" value="NZ_ABCS01000105.1"/>
</dbReference>
<dbReference type="SUPFAM" id="SSF46894">
    <property type="entry name" value="C-terminal effector domain of the bipartite response regulators"/>
    <property type="match status" value="1"/>
</dbReference>
<dbReference type="PROSITE" id="PS00622">
    <property type="entry name" value="HTH_LUXR_1"/>
    <property type="match status" value="1"/>
</dbReference>
<evidence type="ECO:0000256" key="3">
    <source>
        <dbReference type="ARBA" id="ARBA00023163"/>
    </source>
</evidence>
<dbReference type="PROSITE" id="PS50043">
    <property type="entry name" value="HTH_LUXR_2"/>
    <property type="match status" value="1"/>
</dbReference>
<keyword evidence="2" id="KW-0238">DNA-binding</keyword>
<evidence type="ECO:0000313" key="6">
    <source>
        <dbReference type="EMBL" id="EDM75067.1"/>
    </source>
</evidence>
<evidence type="ECO:0000256" key="4">
    <source>
        <dbReference type="SAM" id="MobiDB-lite"/>
    </source>
</evidence>